<reference evidence="1 2" key="1">
    <citation type="submission" date="2019-06" db="EMBL/GenBank/DDBJ databases">
        <title>Genomic Encyclopedia of Archaeal and Bacterial Type Strains, Phase II (KMG-II): from individual species to whole genera.</title>
        <authorList>
            <person name="Goeker M."/>
        </authorList>
    </citation>
    <scope>NUCLEOTIDE SEQUENCE [LARGE SCALE GENOMIC DNA]</scope>
    <source>
        <strain evidence="1 2">DSM 24789</strain>
    </source>
</reference>
<dbReference type="RefSeq" id="WP_089079590.1">
    <property type="nucleotide sequence ID" value="NZ_VFPJ01000001.1"/>
</dbReference>
<dbReference type="EMBL" id="VFPJ01000001">
    <property type="protein sequence ID" value="TQM39763.1"/>
    <property type="molecule type" value="Genomic_DNA"/>
</dbReference>
<dbReference type="AlphaFoldDB" id="A0A543G0Z9"/>
<evidence type="ECO:0008006" key="3">
    <source>
        <dbReference type="Google" id="ProtNLM"/>
    </source>
</evidence>
<evidence type="ECO:0000313" key="1">
    <source>
        <dbReference type="EMBL" id="TQM39763.1"/>
    </source>
</evidence>
<organism evidence="1 2">
    <name type="scientific">Flavobacterium branchiophilum</name>
    <dbReference type="NCBI Taxonomy" id="55197"/>
    <lineage>
        <taxon>Bacteria</taxon>
        <taxon>Pseudomonadati</taxon>
        <taxon>Bacteroidota</taxon>
        <taxon>Flavobacteriia</taxon>
        <taxon>Flavobacteriales</taxon>
        <taxon>Flavobacteriaceae</taxon>
        <taxon>Flavobacterium</taxon>
    </lineage>
</organism>
<gene>
    <name evidence="1" type="ORF">BC670_0594</name>
</gene>
<evidence type="ECO:0000313" key="2">
    <source>
        <dbReference type="Proteomes" id="UP000320773"/>
    </source>
</evidence>
<proteinExistence type="predicted"/>
<sequence length="164" mass="18458">MQTRESKQVLNLQVTDGLTVAVIQNQNHEFLMPVKDVAFGYGVSAGTIRSAQSRHQDELIEGKHFVKGVAFCDTVKNVQPQATYWTKQGIIRLGFFIKSERAKLFRDWAESVILNVTAPAVQLPQVTRRKHNRLTTSRMVEILADIAQIDDKALRLSLISKLGI</sequence>
<dbReference type="Proteomes" id="UP000320773">
    <property type="component" value="Unassembled WGS sequence"/>
</dbReference>
<name>A0A543G0Z9_9FLAO</name>
<accession>A0A543G0Z9</accession>
<protein>
    <recommendedName>
        <fullName evidence="3">Bro-N domain-containing protein</fullName>
    </recommendedName>
</protein>
<comment type="caution">
    <text evidence="1">The sequence shown here is derived from an EMBL/GenBank/DDBJ whole genome shotgun (WGS) entry which is preliminary data.</text>
</comment>